<feature type="compositionally biased region" description="Gly residues" evidence="2">
    <location>
        <begin position="289"/>
        <end position="312"/>
    </location>
</feature>
<feature type="compositionally biased region" description="Gly residues" evidence="2">
    <location>
        <begin position="261"/>
        <end position="280"/>
    </location>
</feature>
<evidence type="ECO:0000313" key="4">
    <source>
        <dbReference type="EMBL" id="UPW01172.1"/>
    </source>
</evidence>
<sequence length="362" mass="35161">MSLYRVALVALFVVSGALVVAVPAGATASGPEATTAGAAAPTPGVGLADARPAVPAAAAPNNTTANSSLGTDISSFMQSSAAEVGGAVETGMWTAAFNGTENQSVRVELVETRTSQLRKELADLRQRRAELVAQRKAGNISRTAYKAKMSRLVGEIDALRSAIDTTTNRAEQVNANVEALGNLRSETKNLTGPEIAAVARNVTGVGVGEGERGPPNGVGEGNGNGVSKGNGSGVGEGNGNGNGNAANAAGEGANGTMPGNAGNGNGVAGEGNRSGVGNGEGLADAGNESGVGNGPVGNVTGNGTGIGVGNGTDPGNATNGTRGPPSDAGSATLTTPDLIDGVSTALVAGVGRFAGGDFFAAR</sequence>
<feature type="domain" description="DUF7096" evidence="3">
    <location>
        <begin position="1"/>
        <end position="204"/>
    </location>
</feature>
<accession>A0A8U0ILG0</accession>
<dbReference type="Pfam" id="PF23379">
    <property type="entry name" value="DUF7096"/>
    <property type="match status" value="1"/>
</dbReference>
<evidence type="ECO:0000256" key="2">
    <source>
        <dbReference type="SAM" id="MobiDB-lite"/>
    </source>
</evidence>
<protein>
    <recommendedName>
        <fullName evidence="3">DUF7096 domain-containing protein</fullName>
    </recommendedName>
</protein>
<dbReference type="GeneID" id="72188886"/>
<organism evidence="4 5">
    <name type="scientific">Halorussus gelatinilyticus</name>
    <dbReference type="NCBI Taxonomy" id="2937524"/>
    <lineage>
        <taxon>Archaea</taxon>
        <taxon>Methanobacteriati</taxon>
        <taxon>Methanobacteriota</taxon>
        <taxon>Stenosarchaea group</taxon>
        <taxon>Halobacteria</taxon>
        <taxon>Halobacteriales</taxon>
        <taxon>Haladaptataceae</taxon>
        <taxon>Halorussus</taxon>
    </lineage>
</organism>
<evidence type="ECO:0000313" key="5">
    <source>
        <dbReference type="Proteomes" id="UP000830434"/>
    </source>
</evidence>
<keyword evidence="1" id="KW-0175">Coiled coil</keyword>
<reference evidence="4" key="1">
    <citation type="submission" date="2022-04" db="EMBL/GenBank/DDBJ databases">
        <title>Diverse halophilic archaea isolated from saline environments.</title>
        <authorList>
            <person name="Cui H.-L."/>
        </authorList>
    </citation>
    <scope>NUCLEOTIDE SEQUENCE</scope>
    <source>
        <strain evidence="4">XZYJT40</strain>
    </source>
</reference>
<proteinExistence type="predicted"/>
<dbReference type="KEGG" id="haxz:M0R88_03485"/>
<name>A0A8U0ILG0_9EURY</name>
<gene>
    <name evidence="4" type="ORF">M0R88_03485</name>
</gene>
<feature type="compositionally biased region" description="Gly residues" evidence="2">
    <location>
        <begin position="216"/>
        <end position="242"/>
    </location>
</feature>
<dbReference type="RefSeq" id="WP_248655577.1">
    <property type="nucleotide sequence ID" value="NZ_CP096658.1"/>
</dbReference>
<dbReference type="InterPro" id="IPR055522">
    <property type="entry name" value="DUF7096"/>
</dbReference>
<dbReference type="AlphaFoldDB" id="A0A8U0ILG0"/>
<evidence type="ECO:0000256" key="1">
    <source>
        <dbReference type="SAM" id="Coils"/>
    </source>
</evidence>
<dbReference type="Proteomes" id="UP000830434">
    <property type="component" value="Chromosome"/>
</dbReference>
<keyword evidence="5" id="KW-1185">Reference proteome</keyword>
<feature type="coiled-coil region" evidence="1">
    <location>
        <begin position="107"/>
        <end position="176"/>
    </location>
</feature>
<feature type="compositionally biased region" description="Low complexity" evidence="2">
    <location>
        <begin position="243"/>
        <end position="255"/>
    </location>
</feature>
<evidence type="ECO:0000259" key="3">
    <source>
        <dbReference type="Pfam" id="PF23379"/>
    </source>
</evidence>
<feature type="region of interest" description="Disordered" evidence="2">
    <location>
        <begin position="205"/>
        <end position="335"/>
    </location>
</feature>
<dbReference type="EMBL" id="CP096658">
    <property type="protein sequence ID" value="UPW01172.1"/>
    <property type="molecule type" value="Genomic_DNA"/>
</dbReference>